<evidence type="ECO:0000256" key="1">
    <source>
        <dbReference type="SAM" id="MobiDB-lite"/>
    </source>
</evidence>
<dbReference type="EMBL" id="RCDC01000004">
    <property type="protein sequence ID" value="RLK56428.1"/>
    <property type="molecule type" value="Genomic_DNA"/>
</dbReference>
<gene>
    <name evidence="2" type="ORF">BCL79_0815</name>
</gene>
<feature type="region of interest" description="Disordered" evidence="1">
    <location>
        <begin position="1"/>
        <end position="23"/>
    </location>
</feature>
<comment type="caution">
    <text evidence="2">The sequence shown here is derived from an EMBL/GenBank/DDBJ whole genome shotgun (WGS) entry which is preliminary data.</text>
</comment>
<organism evidence="2 3">
    <name type="scientific">Stenotrophomonas rhizophila</name>
    <dbReference type="NCBI Taxonomy" id="216778"/>
    <lineage>
        <taxon>Bacteria</taxon>
        <taxon>Pseudomonadati</taxon>
        <taxon>Pseudomonadota</taxon>
        <taxon>Gammaproteobacteria</taxon>
        <taxon>Lysobacterales</taxon>
        <taxon>Lysobacteraceae</taxon>
        <taxon>Stenotrophomonas</taxon>
    </lineage>
</organism>
<accession>A0A498CEB2</accession>
<name>A0A498CEB2_9GAMM</name>
<dbReference type="AlphaFoldDB" id="A0A498CEB2"/>
<sequence>MDQTSSSDTSVNDSDPGKGQDEEERRHLLIAVLRGDCSAVRLALASLSDARGAQHALRVAAGLDHTDIASMIIRSAFPNSADALDGALAAAIKDARTATVRQLLFEASRFAQPPALVKSLYAAGSVGAVEFIDEIMLAYRPANKVILAVFRLALIEKRWPAAVHIFDGGDDKLFDRWITETDRSCMDTYRALRRSEAVRDELDLCTKPQAVRHKVPQRRI</sequence>
<feature type="compositionally biased region" description="Low complexity" evidence="1">
    <location>
        <begin position="1"/>
        <end position="14"/>
    </location>
</feature>
<protein>
    <submittedName>
        <fullName evidence="2">Uncharacterized protein</fullName>
    </submittedName>
</protein>
<dbReference type="Proteomes" id="UP000274786">
    <property type="component" value="Unassembled WGS sequence"/>
</dbReference>
<evidence type="ECO:0000313" key="3">
    <source>
        <dbReference type="Proteomes" id="UP000274786"/>
    </source>
</evidence>
<evidence type="ECO:0000313" key="2">
    <source>
        <dbReference type="EMBL" id="RLK56428.1"/>
    </source>
</evidence>
<proteinExistence type="predicted"/>
<reference evidence="2 3" key="1">
    <citation type="submission" date="2018-10" db="EMBL/GenBank/DDBJ databases">
        <title>Comparative analysis of microorganisms from saline springs in Andes Mountain Range, Colombia.</title>
        <authorList>
            <person name="Rubin E."/>
        </authorList>
    </citation>
    <scope>NUCLEOTIDE SEQUENCE [LARGE SCALE GENOMIC DNA]</scope>
    <source>
        <strain evidence="2 3">USBA GBX 843</strain>
    </source>
</reference>